<dbReference type="AlphaFoldDB" id="M7TRC0"/>
<keyword evidence="2" id="KW-1185">Reference proteome</keyword>
<proteinExistence type="predicted"/>
<gene>
    <name evidence="1" type="ORF">UCREL1_423</name>
</gene>
<dbReference type="OrthoDB" id="5401332at2759"/>
<dbReference type="EMBL" id="KB705440">
    <property type="protein sequence ID" value="EMR72521.1"/>
    <property type="molecule type" value="Genomic_DNA"/>
</dbReference>
<dbReference type="KEGG" id="ela:UCREL1_423"/>
<reference evidence="2" key="1">
    <citation type="journal article" date="2013" name="Genome Announc.">
        <title>Draft genome sequence of the grapevine dieback fungus Eutypa lata UCR-EL1.</title>
        <authorList>
            <person name="Blanco-Ulate B."/>
            <person name="Rolshausen P.E."/>
            <person name="Cantu D."/>
        </authorList>
    </citation>
    <scope>NUCLEOTIDE SEQUENCE [LARGE SCALE GENOMIC DNA]</scope>
    <source>
        <strain evidence="2">UCR-EL1</strain>
    </source>
</reference>
<accession>M7TRC0</accession>
<sequence>MPHIGVVMEQSLQERTFREGLVDLIARSLAGGLGKRQLADVQNGVSDFKTAISSWDNCMAANFCKYGFRQLPIAYQ</sequence>
<protein>
    <submittedName>
        <fullName evidence="1">Putative fibroin-3-like protein</fullName>
    </submittedName>
</protein>
<dbReference type="HOGENOM" id="CLU_2654497_0_0_1"/>
<dbReference type="Proteomes" id="UP000012174">
    <property type="component" value="Unassembled WGS sequence"/>
</dbReference>
<evidence type="ECO:0000313" key="2">
    <source>
        <dbReference type="Proteomes" id="UP000012174"/>
    </source>
</evidence>
<name>M7TRC0_EUTLA</name>
<organism evidence="1 2">
    <name type="scientific">Eutypa lata (strain UCR-EL1)</name>
    <name type="common">Grapevine dieback disease fungus</name>
    <name type="synonym">Eutypa armeniacae</name>
    <dbReference type="NCBI Taxonomy" id="1287681"/>
    <lineage>
        <taxon>Eukaryota</taxon>
        <taxon>Fungi</taxon>
        <taxon>Dikarya</taxon>
        <taxon>Ascomycota</taxon>
        <taxon>Pezizomycotina</taxon>
        <taxon>Sordariomycetes</taxon>
        <taxon>Xylariomycetidae</taxon>
        <taxon>Xylariales</taxon>
        <taxon>Diatrypaceae</taxon>
        <taxon>Eutypa</taxon>
    </lineage>
</organism>
<evidence type="ECO:0000313" key="1">
    <source>
        <dbReference type="EMBL" id="EMR72521.1"/>
    </source>
</evidence>